<keyword evidence="6" id="KW-0472">Membrane</keyword>
<keyword evidence="1" id="KW-0813">Transport</keyword>
<dbReference type="SUPFAM" id="SSF52540">
    <property type="entry name" value="P-loop containing nucleoside triphosphate hydrolases"/>
    <property type="match status" value="1"/>
</dbReference>
<evidence type="ECO:0000256" key="2">
    <source>
        <dbReference type="ARBA" id="ARBA00022475"/>
    </source>
</evidence>
<keyword evidence="2" id="KW-1003">Cell membrane</keyword>
<dbReference type="InterPro" id="IPR003439">
    <property type="entry name" value="ABC_transporter-like_ATP-bd"/>
</dbReference>
<dbReference type="Pfam" id="PF00005">
    <property type="entry name" value="ABC_tran"/>
    <property type="match status" value="1"/>
</dbReference>
<accession>A0AAV5NWK4</accession>
<dbReference type="InterPro" id="IPR017871">
    <property type="entry name" value="ABC_transporter-like_CS"/>
</dbReference>
<dbReference type="Gene3D" id="2.40.50.140">
    <property type="entry name" value="Nucleic acid-binding proteins"/>
    <property type="match status" value="1"/>
</dbReference>
<dbReference type="CDD" id="cd03301">
    <property type="entry name" value="ABC_MalK_N"/>
    <property type="match status" value="1"/>
</dbReference>
<gene>
    <name evidence="8" type="ORF">GCM10007932_43540</name>
</gene>
<evidence type="ECO:0000313" key="8">
    <source>
        <dbReference type="EMBL" id="GLQ74992.1"/>
    </source>
</evidence>
<proteinExistence type="predicted"/>
<dbReference type="InterPro" id="IPR012340">
    <property type="entry name" value="NA-bd_OB-fold"/>
</dbReference>
<keyword evidence="9" id="KW-1185">Reference proteome</keyword>
<dbReference type="EMBL" id="BSNX01000067">
    <property type="protein sequence ID" value="GLQ74992.1"/>
    <property type="molecule type" value="Genomic_DNA"/>
</dbReference>
<dbReference type="InterPro" id="IPR027417">
    <property type="entry name" value="P-loop_NTPase"/>
</dbReference>
<evidence type="ECO:0000256" key="1">
    <source>
        <dbReference type="ARBA" id="ARBA00022448"/>
    </source>
</evidence>
<dbReference type="PANTHER" id="PTHR43875:SF15">
    <property type="entry name" value="TREHALOSE IMPORT ATP-BINDING PROTEIN SUGC"/>
    <property type="match status" value="1"/>
</dbReference>
<dbReference type="Pfam" id="PF08402">
    <property type="entry name" value="TOBE_2"/>
    <property type="match status" value="1"/>
</dbReference>
<evidence type="ECO:0000256" key="6">
    <source>
        <dbReference type="ARBA" id="ARBA00023136"/>
    </source>
</evidence>
<organism evidence="8 9">
    <name type="scientific">Vibrio penaeicida</name>
    <dbReference type="NCBI Taxonomy" id="104609"/>
    <lineage>
        <taxon>Bacteria</taxon>
        <taxon>Pseudomonadati</taxon>
        <taxon>Pseudomonadota</taxon>
        <taxon>Gammaproteobacteria</taxon>
        <taxon>Vibrionales</taxon>
        <taxon>Vibrionaceae</taxon>
        <taxon>Vibrio</taxon>
    </lineage>
</organism>
<dbReference type="SUPFAM" id="SSF50331">
    <property type="entry name" value="MOP-like"/>
    <property type="match status" value="1"/>
</dbReference>
<dbReference type="AlphaFoldDB" id="A0AAV5NWK4"/>
<evidence type="ECO:0000259" key="7">
    <source>
        <dbReference type="PROSITE" id="PS50893"/>
    </source>
</evidence>
<dbReference type="InterPro" id="IPR008995">
    <property type="entry name" value="Mo/tungstate-bd_C_term_dom"/>
</dbReference>
<sequence>MASVELKQLSKSWSTVTSVDNLNLNIRDREFLVLLGPSGCGKSTTMRMIAGLEKPSQGDILIDGKRVNELPPNERDLAMVFQSYALYPHKTVRNNIDFPLKVQGLSKSQRNEMIDEVAKRVELDSLLDRKPAQLSGGQRQRVALARAIVRQPKLFLLDEPLSNLDAKLRSSMRAELKKLQHELAVTTIYVTHDQVEAMTLADRIVVINQGKIQQVGTPEEIYDKPQNTFVATFLGNPPMNIIPCDHINLCRSLAVPEGAVTLGIRPENIQLVNDPNAIIQATVTLTELLGDSYLYTLSLKNRVLMVKTSRQMQVNTGETIGLGFSSEHTHWFDSAGERIEPISMRLQ</sequence>
<dbReference type="FunFam" id="3.40.50.300:FF:000042">
    <property type="entry name" value="Maltose/maltodextrin ABC transporter, ATP-binding protein"/>
    <property type="match status" value="1"/>
</dbReference>
<dbReference type="GO" id="GO:0016887">
    <property type="term" value="F:ATP hydrolysis activity"/>
    <property type="evidence" value="ECO:0007669"/>
    <property type="project" value="InterPro"/>
</dbReference>
<dbReference type="InterPro" id="IPR015855">
    <property type="entry name" value="ABC_transpr_MalK-like"/>
</dbReference>
<dbReference type="InterPro" id="IPR013611">
    <property type="entry name" value="Transp-assoc_OB_typ2"/>
</dbReference>
<evidence type="ECO:0000256" key="5">
    <source>
        <dbReference type="ARBA" id="ARBA00022967"/>
    </source>
</evidence>
<dbReference type="PANTHER" id="PTHR43875">
    <property type="entry name" value="MALTODEXTRIN IMPORT ATP-BINDING PROTEIN MSMX"/>
    <property type="match status" value="1"/>
</dbReference>
<dbReference type="GO" id="GO:0055052">
    <property type="term" value="C:ATP-binding cassette (ABC) transporter complex, substrate-binding subunit-containing"/>
    <property type="evidence" value="ECO:0007669"/>
    <property type="project" value="TreeGrafter"/>
</dbReference>
<dbReference type="GO" id="GO:0008643">
    <property type="term" value="P:carbohydrate transport"/>
    <property type="evidence" value="ECO:0007669"/>
    <property type="project" value="InterPro"/>
</dbReference>
<protein>
    <submittedName>
        <fullName evidence="8">Sugar ABC transporter ATP-binding protein</fullName>
    </submittedName>
</protein>
<keyword evidence="3" id="KW-0547">Nucleotide-binding</keyword>
<dbReference type="InterPro" id="IPR003593">
    <property type="entry name" value="AAA+_ATPase"/>
</dbReference>
<evidence type="ECO:0000256" key="3">
    <source>
        <dbReference type="ARBA" id="ARBA00022741"/>
    </source>
</evidence>
<dbReference type="Gene3D" id="3.40.50.300">
    <property type="entry name" value="P-loop containing nucleotide triphosphate hydrolases"/>
    <property type="match status" value="1"/>
</dbReference>
<dbReference type="NCBIfam" id="NF008653">
    <property type="entry name" value="PRK11650.1"/>
    <property type="match status" value="1"/>
</dbReference>
<dbReference type="Gene3D" id="2.40.50.100">
    <property type="match status" value="2"/>
</dbReference>
<name>A0AAV5NWK4_9VIBR</name>
<dbReference type="Proteomes" id="UP001156690">
    <property type="component" value="Unassembled WGS sequence"/>
</dbReference>
<evidence type="ECO:0000313" key="9">
    <source>
        <dbReference type="Proteomes" id="UP001156690"/>
    </source>
</evidence>
<dbReference type="PROSITE" id="PS50893">
    <property type="entry name" value="ABC_TRANSPORTER_2"/>
    <property type="match status" value="1"/>
</dbReference>
<dbReference type="PROSITE" id="PS00211">
    <property type="entry name" value="ABC_TRANSPORTER_1"/>
    <property type="match status" value="1"/>
</dbReference>
<keyword evidence="5" id="KW-1278">Translocase</keyword>
<feature type="domain" description="ABC transporter" evidence="7">
    <location>
        <begin position="4"/>
        <end position="234"/>
    </location>
</feature>
<evidence type="ECO:0000256" key="4">
    <source>
        <dbReference type="ARBA" id="ARBA00022840"/>
    </source>
</evidence>
<dbReference type="RefSeq" id="WP_126605966.1">
    <property type="nucleotide sequence ID" value="NZ_AP025144.1"/>
</dbReference>
<dbReference type="InterPro" id="IPR047641">
    <property type="entry name" value="ABC_transpr_MalK/UgpC-like"/>
</dbReference>
<dbReference type="GO" id="GO:0140359">
    <property type="term" value="F:ABC-type transporter activity"/>
    <property type="evidence" value="ECO:0007669"/>
    <property type="project" value="InterPro"/>
</dbReference>
<comment type="caution">
    <text evidence="8">The sequence shown here is derived from an EMBL/GenBank/DDBJ whole genome shotgun (WGS) entry which is preliminary data.</text>
</comment>
<keyword evidence="4 8" id="KW-0067">ATP-binding</keyword>
<reference evidence="9" key="1">
    <citation type="journal article" date="2019" name="Int. J. Syst. Evol. Microbiol.">
        <title>The Global Catalogue of Microorganisms (GCM) 10K type strain sequencing project: providing services to taxonomists for standard genome sequencing and annotation.</title>
        <authorList>
            <consortium name="The Broad Institute Genomics Platform"/>
            <consortium name="The Broad Institute Genome Sequencing Center for Infectious Disease"/>
            <person name="Wu L."/>
            <person name="Ma J."/>
        </authorList>
    </citation>
    <scope>NUCLEOTIDE SEQUENCE [LARGE SCALE GENOMIC DNA]</scope>
    <source>
        <strain evidence="9">NBRC 15640</strain>
    </source>
</reference>
<dbReference type="GO" id="GO:0005524">
    <property type="term" value="F:ATP binding"/>
    <property type="evidence" value="ECO:0007669"/>
    <property type="project" value="UniProtKB-KW"/>
</dbReference>
<dbReference type="SMART" id="SM00382">
    <property type="entry name" value="AAA"/>
    <property type="match status" value="1"/>
</dbReference>